<dbReference type="Pfam" id="PF01455">
    <property type="entry name" value="HupF_HypC"/>
    <property type="match status" value="1"/>
</dbReference>
<gene>
    <name evidence="2" type="ORF">LCGC14_2684340</name>
</gene>
<dbReference type="GO" id="GO:0005506">
    <property type="term" value="F:iron ion binding"/>
    <property type="evidence" value="ECO:0007669"/>
    <property type="project" value="TreeGrafter"/>
</dbReference>
<dbReference type="PANTHER" id="PTHR35177:SF2">
    <property type="entry name" value="HYDROGENASE MATURATION FACTOR HYBG"/>
    <property type="match status" value="1"/>
</dbReference>
<sequence>MCLAIPGKIIKLDGVRALIDFDGVKQKIIVALIQNPEVGKYVIVHAGYAIEMMNEEEAFEAIEQWKEIAENQDLNLTDLL</sequence>
<dbReference type="PROSITE" id="PS01097">
    <property type="entry name" value="HUPF_HYPC"/>
    <property type="match status" value="1"/>
</dbReference>
<accession>A0A0F9CC44</accession>
<dbReference type="AlphaFoldDB" id="A0A0F9CC44"/>
<dbReference type="GO" id="GO:1902670">
    <property type="term" value="F:carbon dioxide binding"/>
    <property type="evidence" value="ECO:0007669"/>
    <property type="project" value="TreeGrafter"/>
</dbReference>
<comment type="caution">
    <text evidence="2">The sequence shown here is derived from an EMBL/GenBank/DDBJ whole genome shotgun (WGS) entry which is preliminary data.</text>
</comment>
<dbReference type="InterPro" id="IPR001109">
    <property type="entry name" value="Hydrogenase_HupF/HypC"/>
</dbReference>
<evidence type="ECO:0000256" key="1">
    <source>
        <dbReference type="ARBA" id="ARBA00006018"/>
    </source>
</evidence>
<evidence type="ECO:0008006" key="3">
    <source>
        <dbReference type="Google" id="ProtNLM"/>
    </source>
</evidence>
<feature type="non-terminal residue" evidence="2">
    <location>
        <position position="80"/>
    </location>
</feature>
<evidence type="ECO:0000313" key="2">
    <source>
        <dbReference type="EMBL" id="KKK94291.1"/>
    </source>
</evidence>
<dbReference type="Gene3D" id="2.30.30.140">
    <property type="match status" value="1"/>
</dbReference>
<protein>
    <recommendedName>
        <fullName evidence="3">HypC/HybG/HupF family hydrogenase formation chaperone</fullName>
    </recommendedName>
</protein>
<dbReference type="PRINTS" id="PR00445">
    <property type="entry name" value="HUPFHYPC"/>
</dbReference>
<comment type="similarity">
    <text evidence="1">Belongs to the HupF/HypC family.</text>
</comment>
<name>A0A0F9CC44_9ZZZZ</name>
<dbReference type="EMBL" id="LAZR01047409">
    <property type="protein sequence ID" value="KKK94291.1"/>
    <property type="molecule type" value="Genomic_DNA"/>
</dbReference>
<organism evidence="2">
    <name type="scientific">marine sediment metagenome</name>
    <dbReference type="NCBI Taxonomy" id="412755"/>
    <lineage>
        <taxon>unclassified sequences</taxon>
        <taxon>metagenomes</taxon>
        <taxon>ecological metagenomes</taxon>
    </lineage>
</organism>
<dbReference type="NCBIfam" id="TIGR00074">
    <property type="entry name" value="hypC_hupF"/>
    <property type="match status" value="1"/>
</dbReference>
<dbReference type="PANTHER" id="PTHR35177">
    <property type="entry name" value="HYDROGENASE MATURATION FACTOR HYBG"/>
    <property type="match status" value="1"/>
</dbReference>
<dbReference type="SUPFAM" id="SSF159127">
    <property type="entry name" value="HupF/HypC-like"/>
    <property type="match status" value="1"/>
</dbReference>
<dbReference type="GO" id="GO:0051604">
    <property type="term" value="P:protein maturation"/>
    <property type="evidence" value="ECO:0007669"/>
    <property type="project" value="TreeGrafter"/>
</dbReference>
<dbReference type="InterPro" id="IPR019812">
    <property type="entry name" value="Hydgase_assmbl_chp_CS"/>
</dbReference>
<proteinExistence type="inferred from homology"/>
<reference evidence="2" key="1">
    <citation type="journal article" date="2015" name="Nature">
        <title>Complex archaea that bridge the gap between prokaryotes and eukaryotes.</title>
        <authorList>
            <person name="Spang A."/>
            <person name="Saw J.H."/>
            <person name="Jorgensen S.L."/>
            <person name="Zaremba-Niedzwiedzka K."/>
            <person name="Martijn J."/>
            <person name="Lind A.E."/>
            <person name="van Eijk R."/>
            <person name="Schleper C."/>
            <person name="Guy L."/>
            <person name="Ettema T.J."/>
        </authorList>
    </citation>
    <scope>NUCLEOTIDE SEQUENCE</scope>
</reference>